<dbReference type="Gene3D" id="2.40.30.110">
    <property type="entry name" value="Aminomethyltransferase beta-barrel domains"/>
    <property type="match status" value="1"/>
</dbReference>
<dbReference type="InterPro" id="IPR028896">
    <property type="entry name" value="GcvT/YgfZ/DmdA"/>
</dbReference>
<feature type="domain" description="GCVT N-terminal" evidence="9">
    <location>
        <begin position="22"/>
        <end position="283"/>
    </location>
</feature>
<dbReference type="PANTHER" id="PTHR43757:SF2">
    <property type="entry name" value="AMINOMETHYLTRANSFERASE, MITOCHONDRIAL"/>
    <property type="match status" value="1"/>
</dbReference>
<evidence type="ECO:0000256" key="6">
    <source>
        <dbReference type="ARBA" id="ARBA00047665"/>
    </source>
</evidence>
<evidence type="ECO:0000259" key="9">
    <source>
        <dbReference type="Pfam" id="PF01571"/>
    </source>
</evidence>
<dbReference type="FunFam" id="2.40.30.110:FF:000003">
    <property type="entry name" value="Aminomethyltransferase"/>
    <property type="match status" value="1"/>
</dbReference>
<dbReference type="GO" id="GO:0005960">
    <property type="term" value="C:glycine cleavage complex"/>
    <property type="evidence" value="ECO:0007669"/>
    <property type="project" value="InterPro"/>
</dbReference>
<proteinExistence type="inferred from homology"/>
<evidence type="ECO:0000256" key="8">
    <source>
        <dbReference type="PIRSR" id="PIRSR006487-1"/>
    </source>
</evidence>
<dbReference type="InterPro" id="IPR022903">
    <property type="entry name" value="GcvT_bac"/>
</dbReference>
<dbReference type="GO" id="GO:0019464">
    <property type="term" value="P:glycine decarboxylation via glycine cleavage system"/>
    <property type="evidence" value="ECO:0007669"/>
    <property type="project" value="UniProtKB-UniRule"/>
</dbReference>
<dbReference type="PIRSF" id="PIRSF006487">
    <property type="entry name" value="GcvT"/>
    <property type="match status" value="1"/>
</dbReference>
<dbReference type="SUPFAM" id="SSF101790">
    <property type="entry name" value="Aminomethyltransferase beta-barrel domain"/>
    <property type="match status" value="1"/>
</dbReference>
<dbReference type="Pfam" id="PF08669">
    <property type="entry name" value="GCV_T_C"/>
    <property type="match status" value="1"/>
</dbReference>
<evidence type="ECO:0000313" key="11">
    <source>
        <dbReference type="EMBL" id="OAX52814.1"/>
    </source>
</evidence>
<dbReference type="NCBIfam" id="NF001567">
    <property type="entry name" value="PRK00389.1"/>
    <property type="match status" value="1"/>
</dbReference>
<comment type="caution">
    <text evidence="11">The sequence shown here is derived from an EMBL/GenBank/DDBJ whole genome shotgun (WGS) entry which is preliminary data.</text>
</comment>
<dbReference type="InterPro" id="IPR006223">
    <property type="entry name" value="GcvT"/>
</dbReference>
<dbReference type="InterPro" id="IPR013977">
    <property type="entry name" value="GcvT_C"/>
</dbReference>
<evidence type="ECO:0000256" key="7">
    <source>
        <dbReference type="HAMAP-Rule" id="MF_00259"/>
    </source>
</evidence>
<dbReference type="HAMAP" id="MF_00259">
    <property type="entry name" value="GcvT"/>
    <property type="match status" value="1"/>
</dbReference>
<keyword evidence="4 7" id="KW-0808">Transferase</keyword>
<protein>
    <recommendedName>
        <fullName evidence="2 7">Aminomethyltransferase</fullName>
        <ecNumber evidence="2 7">2.1.2.10</ecNumber>
    </recommendedName>
    <alternativeName>
        <fullName evidence="5 7">Glycine cleavage system T protein</fullName>
    </alternativeName>
</protein>
<dbReference type="GO" id="GO:0008483">
    <property type="term" value="F:transaminase activity"/>
    <property type="evidence" value="ECO:0007669"/>
    <property type="project" value="UniProtKB-KW"/>
</dbReference>
<organism evidence="11 12">
    <name type="scientific">Rothia kristinae</name>
    <dbReference type="NCBI Taxonomy" id="37923"/>
    <lineage>
        <taxon>Bacteria</taxon>
        <taxon>Bacillati</taxon>
        <taxon>Actinomycetota</taxon>
        <taxon>Actinomycetes</taxon>
        <taxon>Micrococcales</taxon>
        <taxon>Micrococcaceae</taxon>
        <taxon>Rothia</taxon>
    </lineage>
</organism>
<dbReference type="InterPro" id="IPR029043">
    <property type="entry name" value="GcvT/YgfZ_C"/>
</dbReference>
<dbReference type="GO" id="GO:0004047">
    <property type="term" value="F:aminomethyltransferase activity"/>
    <property type="evidence" value="ECO:0007669"/>
    <property type="project" value="UniProtKB-UniRule"/>
</dbReference>
<sequence>MNRHDRDPRSPAVEDGPRRTALHAVHEALGAQFTDFGGWDMPLKYANDVAEHQAVREAAGLFDLSHMGEIRVRGPQAADLLDHALVSAFGALAVGRAKYSLMATEDGGVVDDLITYRLAERDYLVVPNAANVDAVLRELTVRGAGFDAEVADESAATALVALQGPAAVEILGDALEELHLADGGTELSGLRYYACAPAVVGGIDVLLARTGYTGEDGFELYVAREQAEQLWSVLAQAGESRGVMPAGLAARDSLRLEAGMPLYGHELGARISPYAAGLGGLVRAGLKAKEDFVGRAGLEGAGERAEAEDARVLVGLRGLAKRPARAGAAIVEDGQTIGEVTSGIPSPTLGHPIAMAFLRADRAEPGTEVTVDIRGKHAQFEVVPLPFYRRER</sequence>
<evidence type="ECO:0000256" key="2">
    <source>
        <dbReference type="ARBA" id="ARBA00012616"/>
    </source>
</evidence>
<evidence type="ECO:0000256" key="3">
    <source>
        <dbReference type="ARBA" id="ARBA00022576"/>
    </source>
</evidence>
<dbReference type="Gene3D" id="3.30.1360.120">
    <property type="entry name" value="Probable tRNA modification gtpase trme, domain 1"/>
    <property type="match status" value="1"/>
</dbReference>
<dbReference type="Pfam" id="PF01571">
    <property type="entry name" value="GCV_T"/>
    <property type="match status" value="1"/>
</dbReference>
<comment type="subunit">
    <text evidence="7">The glycine cleavage system is composed of four proteins: P, T, L and H.</text>
</comment>
<dbReference type="Proteomes" id="UP000053171">
    <property type="component" value="Unassembled WGS sequence"/>
</dbReference>
<dbReference type="AlphaFoldDB" id="A0A199NUQ2"/>
<accession>A0A199NUQ2</accession>
<dbReference type="Gene3D" id="3.30.70.1400">
    <property type="entry name" value="Aminomethyltransferase beta-barrel domains"/>
    <property type="match status" value="1"/>
</dbReference>
<keyword evidence="3 7" id="KW-0032">Aminotransferase</keyword>
<feature type="binding site" evidence="8">
    <location>
        <position position="219"/>
    </location>
    <ligand>
        <name>substrate</name>
    </ligand>
</feature>
<dbReference type="InterPro" id="IPR027266">
    <property type="entry name" value="TrmE/GcvT-like"/>
</dbReference>
<name>A0A199NUQ2_9MICC</name>
<gene>
    <name evidence="7" type="primary">gcvT</name>
    <name evidence="11" type="ORF">AN277_0202115</name>
</gene>
<dbReference type="InterPro" id="IPR006222">
    <property type="entry name" value="GCVT_N"/>
</dbReference>
<dbReference type="PANTHER" id="PTHR43757">
    <property type="entry name" value="AMINOMETHYLTRANSFERASE"/>
    <property type="match status" value="1"/>
</dbReference>
<dbReference type="NCBIfam" id="TIGR00528">
    <property type="entry name" value="gcvT"/>
    <property type="match status" value="1"/>
</dbReference>
<dbReference type="EC" id="2.1.2.10" evidence="2 7"/>
<evidence type="ECO:0000256" key="5">
    <source>
        <dbReference type="ARBA" id="ARBA00031395"/>
    </source>
</evidence>
<feature type="domain" description="Aminomethyltransferase C-terminal" evidence="10">
    <location>
        <begin position="311"/>
        <end position="388"/>
    </location>
</feature>
<comment type="function">
    <text evidence="7">The glycine cleavage system catalyzes the degradation of glycine.</text>
</comment>
<dbReference type="Gene3D" id="4.10.1250.10">
    <property type="entry name" value="Aminomethyltransferase fragment"/>
    <property type="match status" value="1"/>
</dbReference>
<evidence type="ECO:0000256" key="4">
    <source>
        <dbReference type="ARBA" id="ARBA00022679"/>
    </source>
</evidence>
<keyword evidence="12" id="KW-1185">Reference proteome</keyword>
<comment type="similarity">
    <text evidence="1 7">Belongs to the GcvT family.</text>
</comment>
<dbReference type="GO" id="GO:0005829">
    <property type="term" value="C:cytosol"/>
    <property type="evidence" value="ECO:0007669"/>
    <property type="project" value="TreeGrafter"/>
</dbReference>
<reference evidence="11" key="1">
    <citation type="submission" date="2016-06" db="EMBL/GenBank/DDBJ databases">
        <title>Identification of putative biosynthetic pathways for the production of bioactive secondary metabolites by the marine actinomycete Kocuria kristinae RUTW2-3.</title>
        <authorList>
            <person name="Waterworth S.C."/>
            <person name="Walmsley T.A."/>
            <person name="Matongo T."/>
            <person name="Davies-Coleman M.T."/>
            <person name="Dorrington R.A."/>
        </authorList>
    </citation>
    <scope>NUCLEOTIDE SEQUENCE [LARGE SCALE GENOMIC DNA]</scope>
    <source>
        <strain evidence="11">RUTW2-3</strain>
    </source>
</reference>
<evidence type="ECO:0000259" key="10">
    <source>
        <dbReference type="Pfam" id="PF08669"/>
    </source>
</evidence>
<evidence type="ECO:0000313" key="12">
    <source>
        <dbReference type="Proteomes" id="UP000053171"/>
    </source>
</evidence>
<evidence type="ECO:0000256" key="1">
    <source>
        <dbReference type="ARBA" id="ARBA00008609"/>
    </source>
</evidence>
<comment type="catalytic activity">
    <reaction evidence="6 7">
        <text>N(6)-[(R)-S(8)-aminomethyldihydrolipoyl]-L-lysyl-[protein] + (6S)-5,6,7,8-tetrahydrofolate = N(6)-[(R)-dihydrolipoyl]-L-lysyl-[protein] + (6R)-5,10-methylene-5,6,7,8-tetrahydrofolate + NH4(+)</text>
        <dbReference type="Rhea" id="RHEA:16945"/>
        <dbReference type="Rhea" id="RHEA-COMP:10475"/>
        <dbReference type="Rhea" id="RHEA-COMP:10492"/>
        <dbReference type="ChEBI" id="CHEBI:15636"/>
        <dbReference type="ChEBI" id="CHEBI:28938"/>
        <dbReference type="ChEBI" id="CHEBI:57453"/>
        <dbReference type="ChEBI" id="CHEBI:83100"/>
        <dbReference type="ChEBI" id="CHEBI:83143"/>
        <dbReference type="EC" id="2.1.2.10"/>
    </reaction>
</comment>
<dbReference type="EMBL" id="LJBJ02000002">
    <property type="protein sequence ID" value="OAX52814.1"/>
    <property type="molecule type" value="Genomic_DNA"/>
</dbReference>
<dbReference type="SUPFAM" id="SSF103025">
    <property type="entry name" value="Folate-binding domain"/>
    <property type="match status" value="1"/>
</dbReference>